<dbReference type="Proteomes" id="UP000008144">
    <property type="component" value="Chromosome 1"/>
</dbReference>
<dbReference type="GO" id="GO:0005576">
    <property type="term" value="C:extracellular region"/>
    <property type="evidence" value="ECO:0007669"/>
    <property type="project" value="UniProtKB-SubCell"/>
</dbReference>
<dbReference type="PANTHER" id="PTHR14186:SF20">
    <property type="entry name" value="CYSTEINE-RICH MOTOR NEURON 1 PROTEIN-LIKE"/>
    <property type="match status" value="1"/>
</dbReference>
<dbReference type="AlphaFoldDB" id="H2XP76"/>
<dbReference type="SUPFAM" id="SSF57184">
    <property type="entry name" value="Growth factor receptor domain"/>
    <property type="match status" value="1"/>
</dbReference>
<reference evidence="7" key="3">
    <citation type="submission" date="2025-08" db="UniProtKB">
        <authorList>
            <consortium name="Ensembl"/>
        </authorList>
    </citation>
    <scope>IDENTIFICATION</scope>
</reference>
<evidence type="ECO:0000256" key="4">
    <source>
        <dbReference type="ARBA" id="ARBA00023157"/>
    </source>
</evidence>
<keyword evidence="3 5" id="KW-0732">Signal</keyword>
<dbReference type="InterPro" id="IPR000867">
    <property type="entry name" value="IGFBP-like"/>
</dbReference>
<dbReference type="GO" id="GO:0005520">
    <property type="term" value="F:insulin-like growth factor binding"/>
    <property type="evidence" value="ECO:0007669"/>
    <property type="project" value="InterPro"/>
</dbReference>
<evidence type="ECO:0000256" key="3">
    <source>
        <dbReference type="ARBA" id="ARBA00022729"/>
    </source>
</evidence>
<feature type="signal peptide" evidence="5">
    <location>
        <begin position="1"/>
        <end position="19"/>
    </location>
</feature>
<reference evidence="7" key="2">
    <citation type="journal article" date="2008" name="Genome Biol.">
        <title>Improved genome assembly and evidence-based global gene model set for the chordate Ciona intestinalis: new insight into intron and operon populations.</title>
        <authorList>
            <person name="Satou Y."/>
            <person name="Mineta K."/>
            <person name="Ogasawara M."/>
            <person name="Sasakura Y."/>
            <person name="Shoguchi E."/>
            <person name="Ueno K."/>
            <person name="Yamada L."/>
            <person name="Matsumoto J."/>
            <person name="Wasserscheid J."/>
            <person name="Dewar K."/>
            <person name="Wiley G.B."/>
            <person name="Macmil S.L."/>
            <person name="Roe B.A."/>
            <person name="Zeller R.W."/>
            <person name="Hastings K.E."/>
            <person name="Lemaire P."/>
            <person name="Lindquist E."/>
            <person name="Endo T."/>
            <person name="Hotta K."/>
            <person name="Inaba K."/>
        </authorList>
    </citation>
    <scope>NUCLEOTIDE SEQUENCE [LARGE SCALE GENOMIC DNA]</scope>
    <source>
        <strain evidence="7">wild type</strain>
    </source>
</reference>
<dbReference type="InterPro" id="IPR011390">
    <property type="entry name" value="IGFBP_rP_mac25"/>
</dbReference>
<dbReference type="PANTHER" id="PTHR14186">
    <property type="entry name" value="INSULIN-LIKE GROWTH FACTOR BINDING PROTEIN-RELATED"/>
    <property type="match status" value="1"/>
</dbReference>
<dbReference type="OMA" id="HEFNSIG"/>
<name>H2XP76_CIOIN</name>
<dbReference type="OrthoDB" id="5976811at2759"/>
<dbReference type="InterPro" id="IPR009030">
    <property type="entry name" value="Growth_fac_rcpt_cys_sf"/>
</dbReference>
<accession>H2XP76</accession>
<reference evidence="7" key="4">
    <citation type="submission" date="2025-09" db="UniProtKB">
        <authorList>
            <consortium name="Ensembl"/>
        </authorList>
    </citation>
    <scope>IDENTIFICATION</scope>
</reference>
<evidence type="ECO:0000259" key="6">
    <source>
        <dbReference type="PROSITE" id="PS51323"/>
    </source>
</evidence>
<evidence type="ECO:0000256" key="5">
    <source>
        <dbReference type="SAM" id="SignalP"/>
    </source>
</evidence>
<gene>
    <name evidence="7" type="primary">LOC100175823</name>
</gene>
<dbReference type="InterPro" id="IPR017891">
    <property type="entry name" value="Insulin_GF-bd_Cys-rich_CS"/>
</dbReference>
<reference evidence="8" key="1">
    <citation type="journal article" date="2002" name="Science">
        <title>The draft genome of Ciona intestinalis: insights into chordate and vertebrate origins.</title>
        <authorList>
            <person name="Dehal P."/>
            <person name="Satou Y."/>
            <person name="Campbell R.K."/>
            <person name="Chapman J."/>
            <person name="Degnan B."/>
            <person name="De Tomaso A."/>
            <person name="Davidson B."/>
            <person name="Di Gregorio A."/>
            <person name="Gelpke M."/>
            <person name="Goodstein D.M."/>
            <person name="Harafuji N."/>
            <person name="Hastings K.E."/>
            <person name="Ho I."/>
            <person name="Hotta K."/>
            <person name="Huang W."/>
            <person name="Kawashima T."/>
            <person name="Lemaire P."/>
            <person name="Martinez D."/>
            <person name="Meinertzhagen I.A."/>
            <person name="Necula S."/>
            <person name="Nonaka M."/>
            <person name="Putnam N."/>
            <person name="Rash S."/>
            <person name="Saiga H."/>
            <person name="Satake M."/>
            <person name="Terry A."/>
            <person name="Yamada L."/>
            <person name="Wang H.G."/>
            <person name="Awazu S."/>
            <person name="Azumi K."/>
            <person name="Boore J."/>
            <person name="Branno M."/>
            <person name="Chin-Bow S."/>
            <person name="DeSantis R."/>
            <person name="Doyle S."/>
            <person name="Francino P."/>
            <person name="Keys D.N."/>
            <person name="Haga S."/>
            <person name="Hayashi H."/>
            <person name="Hino K."/>
            <person name="Imai K.S."/>
            <person name="Inaba K."/>
            <person name="Kano S."/>
            <person name="Kobayashi K."/>
            <person name="Kobayashi M."/>
            <person name="Lee B.I."/>
            <person name="Makabe K.W."/>
            <person name="Manohar C."/>
            <person name="Matassi G."/>
            <person name="Medina M."/>
            <person name="Mochizuki Y."/>
            <person name="Mount S."/>
            <person name="Morishita T."/>
            <person name="Miura S."/>
            <person name="Nakayama A."/>
            <person name="Nishizaka S."/>
            <person name="Nomoto H."/>
            <person name="Ohta F."/>
            <person name="Oishi K."/>
            <person name="Rigoutsos I."/>
            <person name="Sano M."/>
            <person name="Sasaki A."/>
            <person name="Sasakura Y."/>
            <person name="Shoguchi E."/>
            <person name="Shin-i T."/>
            <person name="Spagnuolo A."/>
            <person name="Stainier D."/>
            <person name="Suzuki M.M."/>
            <person name="Tassy O."/>
            <person name="Takatori N."/>
            <person name="Tokuoka M."/>
            <person name="Yagi K."/>
            <person name="Yoshizaki F."/>
            <person name="Wada S."/>
            <person name="Zhang C."/>
            <person name="Hyatt P.D."/>
            <person name="Larimer F."/>
            <person name="Detter C."/>
            <person name="Doggett N."/>
            <person name="Glavina T."/>
            <person name="Hawkins T."/>
            <person name="Richardson P."/>
            <person name="Lucas S."/>
            <person name="Kohara Y."/>
            <person name="Levine M."/>
            <person name="Satoh N."/>
            <person name="Rokhsar D.S."/>
        </authorList>
    </citation>
    <scope>NUCLEOTIDE SEQUENCE [LARGE SCALE GENOMIC DNA]</scope>
</reference>
<dbReference type="EMBL" id="EAAA01000394">
    <property type="status" value="NOT_ANNOTATED_CDS"/>
    <property type="molecule type" value="Genomic_DNA"/>
</dbReference>
<evidence type="ECO:0000256" key="1">
    <source>
        <dbReference type="ARBA" id="ARBA00004613"/>
    </source>
</evidence>
<protein>
    <submittedName>
        <fullName evidence="7">Cysteine-rich motor neuron 1 protein-like</fullName>
    </submittedName>
</protein>
<feature type="domain" description="IGFBP N-terminal" evidence="6">
    <location>
        <begin position="18"/>
        <end position="99"/>
    </location>
</feature>
<organism evidence="7 8">
    <name type="scientific">Ciona intestinalis</name>
    <name type="common">Transparent sea squirt</name>
    <name type="synonym">Ascidia intestinalis</name>
    <dbReference type="NCBI Taxonomy" id="7719"/>
    <lineage>
        <taxon>Eukaryota</taxon>
        <taxon>Metazoa</taxon>
        <taxon>Chordata</taxon>
        <taxon>Tunicata</taxon>
        <taxon>Ascidiacea</taxon>
        <taxon>Phlebobranchia</taxon>
        <taxon>Cionidae</taxon>
        <taxon>Ciona</taxon>
    </lineage>
</organism>
<dbReference type="Pfam" id="PF00219">
    <property type="entry name" value="IGFBP"/>
    <property type="match status" value="1"/>
</dbReference>
<dbReference type="HOGENOM" id="CLU_2072281_0_0_1"/>
<keyword evidence="4" id="KW-1015">Disulfide bond</keyword>
<dbReference type="InParanoid" id="H2XP76"/>
<sequence length="118" mass="12686">MRWEVLLVCVSLCIAGASSLECIPCTYGQNCPTLNCKGGKELGPCGCCDVCAKQLGESCGVEFSWFYGTCDVGLKCVVPKPPFWSSFVYFNQIGVCKYDYYLLGATEPTTSSGTQTSA</sequence>
<dbReference type="PROSITE" id="PS51323">
    <property type="entry name" value="IGFBP_N_2"/>
    <property type="match status" value="1"/>
</dbReference>
<dbReference type="STRING" id="7719.ENSCINP00000031459"/>
<keyword evidence="2" id="KW-0964">Secreted</keyword>
<accession>A0A1W2WE93</accession>
<comment type="subcellular location">
    <subcellularLocation>
        <location evidence="1">Secreted</location>
    </subcellularLocation>
</comment>
<dbReference type="KEGG" id="cin:100175823"/>
<dbReference type="Gene3D" id="4.10.40.20">
    <property type="match status" value="1"/>
</dbReference>
<dbReference type="GeneTree" id="ENSGT00530000063555"/>
<feature type="chain" id="PRO_5014093533" evidence="5">
    <location>
        <begin position="20"/>
        <end position="118"/>
    </location>
</feature>
<dbReference type="PROSITE" id="PS00222">
    <property type="entry name" value="IGFBP_N_1"/>
    <property type="match status" value="1"/>
</dbReference>
<dbReference type="RefSeq" id="XP_002129671.1">
    <property type="nucleotide sequence ID" value="XM_002129635.4"/>
</dbReference>
<evidence type="ECO:0000256" key="2">
    <source>
        <dbReference type="ARBA" id="ARBA00022525"/>
    </source>
</evidence>
<keyword evidence="8" id="KW-1185">Reference proteome</keyword>
<dbReference type="GeneID" id="100175823"/>
<dbReference type="Ensembl" id="ENSCINT00000030724.1">
    <property type="protein sequence ID" value="ENSCINP00000031459.1"/>
    <property type="gene ID" value="ENSCING00000023005.1"/>
</dbReference>
<evidence type="ECO:0000313" key="7">
    <source>
        <dbReference type="Ensembl" id="ENSCINP00000031459.1"/>
    </source>
</evidence>
<proteinExistence type="predicted"/>
<dbReference type="GO" id="GO:0001558">
    <property type="term" value="P:regulation of cell growth"/>
    <property type="evidence" value="ECO:0007669"/>
    <property type="project" value="InterPro"/>
</dbReference>
<dbReference type="SMART" id="SM00121">
    <property type="entry name" value="IB"/>
    <property type="match status" value="1"/>
</dbReference>
<evidence type="ECO:0000313" key="8">
    <source>
        <dbReference type="Proteomes" id="UP000008144"/>
    </source>
</evidence>